<keyword evidence="7 8" id="KW-0924">Ammonia transport</keyword>
<keyword evidence="4 8" id="KW-0812">Transmembrane</keyword>
<dbReference type="Proteomes" id="UP000008820">
    <property type="component" value="Chromosome 2"/>
</dbReference>
<keyword evidence="6 8" id="KW-0472">Membrane</keyword>
<evidence type="ECO:0000256" key="9">
    <source>
        <dbReference type="SAM" id="MobiDB-lite"/>
    </source>
</evidence>
<evidence type="ECO:0000256" key="2">
    <source>
        <dbReference type="ARBA" id="ARBA00005887"/>
    </source>
</evidence>
<feature type="transmembrane region" description="Helical" evidence="8">
    <location>
        <begin position="221"/>
        <end position="241"/>
    </location>
</feature>
<evidence type="ECO:0000259" key="10">
    <source>
        <dbReference type="Pfam" id="PF00909"/>
    </source>
</evidence>
<feature type="transmembrane region" description="Helical" evidence="8">
    <location>
        <begin position="383"/>
        <end position="412"/>
    </location>
</feature>
<evidence type="ECO:0000256" key="1">
    <source>
        <dbReference type="ARBA" id="ARBA00004141"/>
    </source>
</evidence>
<reference evidence="11" key="2">
    <citation type="submission" date="2020-05" db="UniProtKB">
        <authorList>
            <consortium name="EnsemblMetazoa"/>
        </authorList>
    </citation>
    <scope>IDENTIFICATION</scope>
    <source>
        <strain evidence="11">LVP_AGWG</strain>
    </source>
</reference>
<dbReference type="GO" id="GO:0097272">
    <property type="term" value="P:ammonium homeostasis"/>
    <property type="evidence" value="ECO:0007669"/>
    <property type="project" value="TreeGrafter"/>
</dbReference>
<dbReference type="InterPro" id="IPR001905">
    <property type="entry name" value="Ammonium_transpt"/>
</dbReference>
<dbReference type="NCBIfam" id="TIGR00836">
    <property type="entry name" value="amt"/>
    <property type="match status" value="1"/>
</dbReference>
<name>A0A6I8TEI4_AEDAE</name>
<accession>A0A6I8TEI4</accession>
<proteinExistence type="inferred from homology"/>
<evidence type="ECO:0000256" key="6">
    <source>
        <dbReference type="ARBA" id="ARBA00023136"/>
    </source>
</evidence>
<dbReference type="GO" id="GO:0005886">
    <property type="term" value="C:plasma membrane"/>
    <property type="evidence" value="ECO:0007669"/>
    <property type="project" value="UniProtKB-SubCell"/>
</dbReference>
<feature type="transmembrane region" description="Helical" evidence="8">
    <location>
        <begin position="315"/>
        <end position="333"/>
    </location>
</feature>
<feature type="transmembrane region" description="Helical" evidence="8">
    <location>
        <begin position="253"/>
        <end position="277"/>
    </location>
</feature>
<dbReference type="FunFam" id="1.10.3430.10:FF:000008">
    <property type="entry name" value="Ammonium transporter"/>
    <property type="match status" value="1"/>
</dbReference>
<sequence>MANIVTIAANLLDNGTVNSTFLVPKLYDFGENDGTFIMICAFLLVTLQTGFALLESGCVSEKNEVDMMLRNVVDIVLGGVSFWLFGFAFMLGRSVYRNPFIGLGDFLTDASVNDPLMGQLMAVYLFQMTFSASATTIVGGAIAERCNFKAYCLFSFLNTIVYCIPAGWVWGEHGFLSNLGVVDIAGSGPVHLIGGSSAFASAMMLGPRLGRYAKGTDPLPLGNPVNACMGLFVLWWGWLAFNSGSTYGVSGAKWIYAARAAVMTMMGSFGGGSFSIIYSMVRNEGRLDIVDLINGILASLVSVTAGCFLYHAWEAIVIGIIGSALCCLSMPLFDRMGVDDPVGASAVHGVAGIWGVLAVGLFADNPIPLDTTNGRSGLFKGGGWYLLGVQSLSALCLICWGICVTLALLWIINKIVPIRMDPNEELLGADLMEHRIRHSQIGISRALSALAPLKIDLDDAINAPPIGRNPGHEQCIDEVRAASQKLYEWRSFMDKMSPQKKASDQPKVVDNPGLGKNSFKLRNINRKNRNGTDNHGYEGKYSHATSGAENGLRVGGNQLFTMTKSGENNQSERNDQNFAWID</sequence>
<evidence type="ECO:0000256" key="3">
    <source>
        <dbReference type="ARBA" id="ARBA00022448"/>
    </source>
</evidence>
<keyword evidence="3 8" id="KW-0813">Transport</keyword>
<feature type="domain" description="Ammonium transporter AmtB-like" evidence="10">
    <location>
        <begin position="36"/>
        <end position="435"/>
    </location>
</feature>
<feature type="transmembrane region" description="Helical" evidence="8">
    <location>
        <begin position="190"/>
        <end position="209"/>
    </location>
</feature>
<comment type="subcellular location">
    <subcellularLocation>
        <location evidence="8">Cell membrane</location>
        <topology evidence="8">Multi-pass membrane protein</topology>
    </subcellularLocation>
    <subcellularLocation>
        <location evidence="1">Membrane</location>
        <topology evidence="1">Multi-pass membrane protein</topology>
    </subcellularLocation>
</comment>
<dbReference type="OrthoDB" id="534912at2759"/>
<dbReference type="SUPFAM" id="SSF111352">
    <property type="entry name" value="Ammonium transporter"/>
    <property type="match status" value="1"/>
</dbReference>
<dbReference type="AlphaFoldDB" id="A0A6I8TEI4"/>
<feature type="region of interest" description="Disordered" evidence="9">
    <location>
        <begin position="497"/>
        <end position="582"/>
    </location>
</feature>
<gene>
    <name evidence="11" type="primary">5569115</name>
</gene>
<dbReference type="Pfam" id="PF00909">
    <property type="entry name" value="Ammonium_transp"/>
    <property type="match status" value="1"/>
</dbReference>
<dbReference type="PANTHER" id="PTHR11730">
    <property type="entry name" value="AMMONIUM TRANSPORTER"/>
    <property type="match status" value="1"/>
</dbReference>
<feature type="transmembrane region" description="Helical" evidence="8">
    <location>
        <begin position="345"/>
        <end position="363"/>
    </location>
</feature>
<feature type="transmembrane region" description="Helical" evidence="8">
    <location>
        <begin position="289"/>
        <end position="309"/>
    </location>
</feature>
<reference evidence="11 12" key="1">
    <citation type="submission" date="2017-06" db="EMBL/GenBank/DDBJ databases">
        <title>Aedes aegypti genome working group (AGWG) sequencing and assembly.</title>
        <authorList>
            <consortium name="Aedes aegypti Genome Working Group (AGWG)"/>
            <person name="Matthews B.J."/>
        </authorList>
    </citation>
    <scope>NUCLEOTIDE SEQUENCE [LARGE SCALE GENOMIC DNA]</scope>
    <source>
        <strain evidence="11 12">LVP_AGWG</strain>
    </source>
</reference>
<feature type="compositionally biased region" description="Polar residues" evidence="9">
    <location>
        <begin position="558"/>
        <end position="569"/>
    </location>
</feature>
<dbReference type="GO" id="GO:0008519">
    <property type="term" value="F:ammonium channel activity"/>
    <property type="evidence" value="ECO:0007669"/>
    <property type="project" value="InterPro"/>
</dbReference>
<feature type="transmembrane region" description="Helical" evidence="8">
    <location>
        <begin position="116"/>
        <end position="143"/>
    </location>
</feature>
<feature type="transmembrane region" description="Helical" evidence="8">
    <location>
        <begin position="34"/>
        <end position="54"/>
    </location>
</feature>
<dbReference type="EnsemblMetazoa" id="AAEL007373-RC">
    <property type="protein sequence ID" value="AAEL007373-PC"/>
    <property type="gene ID" value="AAEL007373"/>
</dbReference>
<evidence type="ECO:0000256" key="5">
    <source>
        <dbReference type="ARBA" id="ARBA00022989"/>
    </source>
</evidence>
<dbReference type="InterPro" id="IPR024041">
    <property type="entry name" value="NH4_transpt_AmtB-like_dom"/>
</dbReference>
<organism evidence="11 12">
    <name type="scientific">Aedes aegypti</name>
    <name type="common">Yellowfever mosquito</name>
    <name type="synonym">Culex aegypti</name>
    <dbReference type="NCBI Taxonomy" id="7159"/>
    <lineage>
        <taxon>Eukaryota</taxon>
        <taxon>Metazoa</taxon>
        <taxon>Ecdysozoa</taxon>
        <taxon>Arthropoda</taxon>
        <taxon>Hexapoda</taxon>
        <taxon>Insecta</taxon>
        <taxon>Pterygota</taxon>
        <taxon>Neoptera</taxon>
        <taxon>Endopterygota</taxon>
        <taxon>Diptera</taxon>
        <taxon>Nematocera</taxon>
        <taxon>Culicoidea</taxon>
        <taxon>Culicidae</taxon>
        <taxon>Culicinae</taxon>
        <taxon>Aedini</taxon>
        <taxon>Aedes</taxon>
        <taxon>Stegomyia</taxon>
    </lineage>
</organism>
<dbReference type="InterPro" id="IPR029020">
    <property type="entry name" value="Ammonium/urea_transptr"/>
</dbReference>
<evidence type="ECO:0000256" key="7">
    <source>
        <dbReference type="ARBA" id="ARBA00023177"/>
    </source>
</evidence>
<dbReference type="Gene3D" id="1.10.3430.10">
    <property type="entry name" value="Ammonium transporter AmtB like domains"/>
    <property type="match status" value="1"/>
</dbReference>
<keyword evidence="12" id="KW-1185">Reference proteome</keyword>
<dbReference type="PANTHER" id="PTHR11730:SF58">
    <property type="entry name" value="AMMONIUM TRANSPORTER"/>
    <property type="match status" value="1"/>
</dbReference>
<feature type="compositionally biased region" description="Basic and acidic residues" evidence="9">
    <location>
        <begin position="530"/>
        <end position="541"/>
    </location>
</feature>
<evidence type="ECO:0000256" key="4">
    <source>
        <dbReference type="ARBA" id="ARBA00022692"/>
    </source>
</evidence>
<feature type="transmembrane region" description="Helical" evidence="8">
    <location>
        <begin position="150"/>
        <end position="170"/>
    </location>
</feature>
<feature type="transmembrane region" description="Helical" evidence="8">
    <location>
        <begin position="75"/>
        <end position="96"/>
    </location>
</feature>
<keyword evidence="5 8" id="KW-1133">Transmembrane helix</keyword>
<protein>
    <recommendedName>
        <fullName evidence="8">Ammonium transporter</fullName>
    </recommendedName>
</protein>
<evidence type="ECO:0000313" key="11">
    <source>
        <dbReference type="EnsemblMetazoa" id="AAEL007373-PC"/>
    </source>
</evidence>
<evidence type="ECO:0000313" key="12">
    <source>
        <dbReference type="Proteomes" id="UP000008820"/>
    </source>
</evidence>
<comment type="similarity">
    <text evidence="2 8">Belongs to the ammonia transporter channel (TC 1.A.11.2) family.</text>
</comment>
<evidence type="ECO:0000256" key="8">
    <source>
        <dbReference type="RuleBase" id="RU362002"/>
    </source>
</evidence>